<feature type="non-terminal residue" evidence="1">
    <location>
        <position position="1"/>
    </location>
</feature>
<evidence type="ECO:0000313" key="1">
    <source>
        <dbReference type="EMBL" id="GAI20272.1"/>
    </source>
</evidence>
<comment type="caution">
    <text evidence="1">The sequence shown here is derived from an EMBL/GenBank/DDBJ whole genome shotgun (WGS) entry which is preliminary data.</text>
</comment>
<name>X1LLM3_9ZZZZ</name>
<dbReference type="AlphaFoldDB" id="X1LLM3"/>
<organism evidence="1">
    <name type="scientific">marine sediment metagenome</name>
    <dbReference type="NCBI Taxonomy" id="412755"/>
    <lineage>
        <taxon>unclassified sequences</taxon>
        <taxon>metagenomes</taxon>
        <taxon>ecological metagenomes</taxon>
    </lineage>
</organism>
<gene>
    <name evidence="1" type="ORF">S06H3_29307</name>
</gene>
<reference evidence="1" key="1">
    <citation type="journal article" date="2014" name="Front. Microbiol.">
        <title>High frequency of phylogenetically diverse reductive dehalogenase-homologous genes in deep subseafloor sedimentary metagenomes.</title>
        <authorList>
            <person name="Kawai M."/>
            <person name="Futagami T."/>
            <person name="Toyoda A."/>
            <person name="Takaki Y."/>
            <person name="Nishi S."/>
            <person name="Hori S."/>
            <person name="Arai W."/>
            <person name="Tsubouchi T."/>
            <person name="Morono Y."/>
            <person name="Uchiyama I."/>
            <person name="Ito T."/>
            <person name="Fujiyama A."/>
            <person name="Inagaki F."/>
            <person name="Takami H."/>
        </authorList>
    </citation>
    <scope>NUCLEOTIDE SEQUENCE</scope>
    <source>
        <strain evidence="1">Expedition CK06-06</strain>
    </source>
</reference>
<protein>
    <submittedName>
        <fullName evidence="1">Uncharacterized protein</fullName>
    </submittedName>
</protein>
<dbReference type="EMBL" id="BARV01017163">
    <property type="protein sequence ID" value="GAI20272.1"/>
    <property type="molecule type" value="Genomic_DNA"/>
</dbReference>
<accession>X1LLM3</accession>
<sequence length="49" mass="5724">EKGRISKVSAPFGDRDGLLYYNLYEYNSANQLMKIVNYHSNAITFFDFL</sequence>
<proteinExistence type="predicted"/>